<name>A0A4C1STW7_EUMVA</name>
<evidence type="ECO:0000313" key="1">
    <source>
        <dbReference type="EMBL" id="GBP04688.1"/>
    </source>
</evidence>
<sequence>MKDAYSNILRCTSAENDIRRSSLFLVVWRTSRLFISPRPIVAPAFHAVAFIFQCPKLAANPQPRLSSVQYVGDHRPAGLIPPVVRFDSTRETF</sequence>
<reference evidence="1 2" key="1">
    <citation type="journal article" date="2019" name="Commun. Biol.">
        <title>The bagworm genome reveals a unique fibroin gene that provides high tensile strength.</title>
        <authorList>
            <person name="Kono N."/>
            <person name="Nakamura H."/>
            <person name="Ohtoshi R."/>
            <person name="Tomita M."/>
            <person name="Numata K."/>
            <person name="Arakawa K."/>
        </authorList>
    </citation>
    <scope>NUCLEOTIDE SEQUENCE [LARGE SCALE GENOMIC DNA]</scope>
</reference>
<dbReference type="AlphaFoldDB" id="A0A4C1STW7"/>
<comment type="caution">
    <text evidence="1">The sequence shown here is derived from an EMBL/GenBank/DDBJ whole genome shotgun (WGS) entry which is preliminary data.</text>
</comment>
<organism evidence="1 2">
    <name type="scientific">Eumeta variegata</name>
    <name type="common">Bagworm moth</name>
    <name type="synonym">Eumeta japonica</name>
    <dbReference type="NCBI Taxonomy" id="151549"/>
    <lineage>
        <taxon>Eukaryota</taxon>
        <taxon>Metazoa</taxon>
        <taxon>Ecdysozoa</taxon>
        <taxon>Arthropoda</taxon>
        <taxon>Hexapoda</taxon>
        <taxon>Insecta</taxon>
        <taxon>Pterygota</taxon>
        <taxon>Neoptera</taxon>
        <taxon>Endopterygota</taxon>
        <taxon>Lepidoptera</taxon>
        <taxon>Glossata</taxon>
        <taxon>Ditrysia</taxon>
        <taxon>Tineoidea</taxon>
        <taxon>Psychidae</taxon>
        <taxon>Oiketicinae</taxon>
        <taxon>Eumeta</taxon>
    </lineage>
</organism>
<dbReference type="Proteomes" id="UP000299102">
    <property type="component" value="Unassembled WGS sequence"/>
</dbReference>
<proteinExistence type="predicted"/>
<evidence type="ECO:0000313" key="2">
    <source>
        <dbReference type="Proteomes" id="UP000299102"/>
    </source>
</evidence>
<keyword evidence="2" id="KW-1185">Reference proteome</keyword>
<accession>A0A4C1STW7</accession>
<gene>
    <name evidence="1" type="ORF">EVAR_3652_1</name>
</gene>
<dbReference type="EMBL" id="BGZK01000015">
    <property type="protein sequence ID" value="GBP04688.1"/>
    <property type="molecule type" value="Genomic_DNA"/>
</dbReference>
<protein>
    <submittedName>
        <fullName evidence="1">Uncharacterized protein</fullName>
    </submittedName>
</protein>